<evidence type="ECO:0000313" key="3">
    <source>
        <dbReference type="Proteomes" id="UP000252586"/>
    </source>
</evidence>
<keyword evidence="1" id="KW-0472">Membrane</keyword>
<evidence type="ECO:0000256" key="1">
    <source>
        <dbReference type="SAM" id="Phobius"/>
    </source>
</evidence>
<comment type="caution">
    <text evidence="2">The sequence shown here is derived from an EMBL/GenBank/DDBJ whole genome shotgun (WGS) entry which is preliminary data.</text>
</comment>
<reference evidence="2 3" key="1">
    <citation type="submission" date="2018-06" db="EMBL/GenBank/DDBJ databases">
        <title>Genomic Encyclopedia of Type Strains, Phase IV (KMG-IV): sequencing the most valuable type-strain genomes for metagenomic binning, comparative biology and taxonomic classification.</title>
        <authorList>
            <person name="Goeker M."/>
        </authorList>
    </citation>
    <scope>NUCLEOTIDE SEQUENCE [LARGE SCALE GENOMIC DNA]</scope>
    <source>
        <strain evidence="2 3">DSM 44599</strain>
    </source>
</reference>
<dbReference type="Proteomes" id="UP000252586">
    <property type="component" value="Unassembled WGS sequence"/>
</dbReference>
<gene>
    <name evidence="2" type="ORF">DFR74_11458</name>
</gene>
<keyword evidence="3" id="KW-1185">Reference proteome</keyword>
<accession>A0A366D656</accession>
<protein>
    <submittedName>
        <fullName evidence="2">Uncharacterized protein</fullName>
    </submittedName>
</protein>
<evidence type="ECO:0000313" key="2">
    <source>
        <dbReference type="EMBL" id="RBO85517.1"/>
    </source>
</evidence>
<sequence>MSLRIARGCAPRGRRTKADRTRRVLPKLSVGGIPLLGVEWLAVGGGLG</sequence>
<keyword evidence="1" id="KW-1133">Transmembrane helix</keyword>
<name>A0A366D656_9NOCA</name>
<organism evidence="2 3">
    <name type="scientific">Nocardia puris</name>
    <dbReference type="NCBI Taxonomy" id="208602"/>
    <lineage>
        <taxon>Bacteria</taxon>
        <taxon>Bacillati</taxon>
        <taxon>Actinomycetota</taxon>
        <taxon>Actinomycetes</taxon>
        <taxon>Mycobacteriales</taxon>
        <taxon>Nocardiaceae</taxon>
        <taxon>Nocardia</taxon>
    </lineage>
</organism>
<dbReference type="AlphaFoldDB" id="A0A366D656"/>
<keyword evidence="1" id="KW-0812">Transmembrane</keyword>
<feature type="transmembrane region" description="Helical" evidence="1">
    <location>
        <begin position="24"/>
        <end position="43"/>
    </location>
</feature>
<proteinExistence type="predicted"/>
<dbReference type="EMBL" id="QNRE01000014">
    <property type="protein sequence ID" value="RBO85517.1"/>
    <property type="molecule type" value="Genomic_DNA"/>
</dbReference>
<dbReference type="RefSeq" id="WP_157115905.1">
    <property type="nucleotide sequence ID" value="NZ_QNRE01000014.1"/>
</dbReference>